<dbReference type="RefSeq" id="WP_175488378.1">
    <property type="nucleotide sequence ID" value="NZ_FNDU01000012.1"/>
</dbReference>
<proteinExistence type="predicted"/>
<feature type="region of interest" description="Disordered" evidence="1">
    <location>
        <begin position="1"/>
        <end position="51"/>
    </location>
</feature>
<sequence>EEAGEGIEEAPTGEEAGEGIEEAPFGEEAGEGIEEAPAGEEAGEEDTSDIETTVEAEQYIQIINMNPEVNITPETTFEEKDEEQ</sequence>
<evidence type="ECO:0000256" key="1">
    <source>
        <dbReference type="SAM" id="MobiDB-lite"/>
    </source>
</evidence>
<name>A0A1G8NQ81_9BACI</name>
<feature type="non-terminal residue" evidence="2">
    <location>
        <position position="1"/>
    </location>
</feature>
<reference evidence="2 3" key="1">
    <citation type="submission" date="2016-10" db="EMBL/GenBank/DDBJ databases">
        <authorList>
            <person name="de Groot N.N."/>
        </authorList>
    </citation>
    <scope>NUCLEOTIDE SEQUENCE [LARGE SCALE GENOMIC DNA]</scope>
    <source>
        <strain evidence="3">P4B,CCM 7963,CECT 7998,DSM 25260,IBRC-M 10614,KCTC 13821</strain>
    </source>
</reference>
<organism evidence="2 3">
    <name type="scientific">Alteribacillus bidgolensis</name>
    <dbReference type="NCBI Taxonomy" id="930129"/>
    <lineage>
        <taxon>Bacteria</taxon>
        <taxon>Bacillati</taxon>
        <taxon>Bacillota</taxon>
        <taxon>Bacilli</taxon>
        <taxon>Bacillales</taxon>
        <taxon>Bacillaceae</taxon>
        <taxon>Alteribacillus</taxon>
    </lineage>
</organism>
<evidence type="ECO:0000313" key="2">
    <source>
        <dbReference type="EMBL" id="SDI82429.1"/>
    </source>
</evidence>
<dbReference type="AlphaFoldDB" id="A0A1G8NQ81"/>
<keyword evidence="3" id="KW-1185">Reference proteome</keyword>
<evidence type="ECO:0000313" key="3">
    <source>
        <dbReference type="Proteomes" id="UP000199017"/>
    </source>
</evidence>
<dbReference type="Proteomes" id="UP000199017">
    <property type="component" value="Unassembled WGS sequence"/>
</dbReference>
<protein>
    <submittedName>
        <fullName evidence="2">Uncharacterized protein</fullName>
    </submittedName>
</protein>
<accession>A0A1G8NQ81</accession>
<dbReference type="EMBL" id="FNDU01000012">
    <property type="protein sequence ID" value="SDI82429.1"/>
    <property type="molecule type" value="Genomic_DNA"/>
</dbReference>
<gene>
    <name evidence="2" type="ORF">SAMN05216352_112117</name>
</gene>